<dbReference type="Proteomes" id="UP000299102">
    <property type="component" value="Unassembled WGS sequence"/>
</dbReference>
<sequence length="93" mass="10183">MTAVSHHVNKRLFSRKKVTMPSITTADEIDYEVIHGAPVAYVLFFLVCICLKINAAGCEIPRPDVASPVPAYPHQVILHVAPPQFISQLCAAD</sequence>
<keyword evidence="2" id="KW-1185">Reference proteome</keyword>
<proteinExistence type="predicted"/>
<comment type="caution">
    <text evidence="1">The sequence shown here is derived from an EMBL/GenBank/DDBJ whole genome shotgun (WGS) entry which is preliminary data.</text>
</comment>
<protein>
    <submittedName>
        <fullName evidence="1">Uncharacterized protein</fullName>
    </submittedName>
</protein>
<dbReference type="AlphaFoldDB" id="A0A4C1Y3F1"/>
<accession>A0A4C1Y3F1</accession>
<organism evidence="1 2">
    <name type="scientific">Eumeta variegata</name>
    <name type="common">Bagworm moth</name>
    <name type="synonym">Eumeta japonica</name>
    <dbReference type="NCBI Taxonomy" id="151549"/>
    <lineage>
        <taxon>Eukaryota</taxon>
        <taxon>Metazoa</taxon>
        <taxon>Ecdysozoa</taxon>
        <taxon>Arthropoda</taxon>
        <taxon>Hexapoda</taxon>
        <taxon>Insecta</taxon>
        <taxon>Pterygota</taxon>
        <taxon>Neoptera</taxon>
        <taxon>Endopterygota</taxon>
        <taxon>Lepidoptera</taxon>
        <taxon>Glossata</taxon>
        <taxon>Ditrysia</taxon>
        <taxon>Tineoidea</taxon>
        <taxon>Psychidae</taxon>
        <taxon>Oiketicinae</taxon>
        <taxon>Eumeta</taxon>
    </lineage>
</organism>
<evidence type="ECO:0000313" key="1">
    <source>
        <dbReference type="EMBL" id="GBP69057.1"/>
    </source>
</evidence>
<gene>
    <name evidence="1" type="ORF">EVAR_39259_1</name>
</gene>
<dbReference type="EMBL" id="BGZK01001028">
    <property type="protein sequence ID" value="GBP69057.1"/>
    <property type="molecule type" value="Genomic_DNA"/>
</dbReference>
<evidence type="ECO:0000313" key="2">
    <source>
        <dbReference type="Proteomes" id="UP000299102"/>
    </source>
</evidence>
<reference evidence="1 2" key="1">
    <citation type="journal article" date="2019" name="Commun. Biol.">
        <title>The bagworm genome reveals a unique fibroin gene that provides high tensile strength.</title>
        <authorList>
            <person name="Kono N."/>
            <person name="Nakamura H."/>
            <person name="Ohtoshi R."/>
            <person name="Tomita M."/>
            <person name="Numata K."/>
            <person name="Arakawa K."/>
        </authorList>
    </citation>
    <scope>NUCLEOTIDE SEQUENCE [LARGE SCALE GENOMIC DNA]</scope>
</reference>
<name>A0A4C1Y3F1_EUMVA</name>